<dbReference type="EMBL" id="CM037152">
    <property type="protein sequence ID" value="KAH7833198.1"/>
    <property type="molecule type" value="Genomic_DNA"/>
</dbReference>
<reference evidence="1 2" key="1">
    <citation type="journal article" date="2021" name="Hortic Res">
        <title>High-quality reference genome and annotation aids understanding of berry development for evergreen blueberry (Vaccinium darrowii).</title>
        <authorList>
            <person name="Yu J."/>
            <person name="Hulse-Kemp A.M."/>
            <person name="Babiker E."/>
            <person name="Staton M."/>
        </authorList>
    </citation>
    <scope>NUCLEOTIDE SEQUENCE [LARGE SCALE GENOMIC DNA]</scope>
    <source>
        <strain evidence="2">cv. NJ 8807/NJ 8810</strain>
        <tissue evidence="1">Young leaf</tissue>
    </source>
</reference>
<gene>
    <name evidence="1" type="ORF">Vadar_004000</name>
</gene>
<accession>A0ACB7WXK5</accession>
<proteinExistence type="predicted"/>
<sequence length="118" mass="13198">MIDPPWELPSAITTPPPTSEEETLVSTRLTHRWEIADPKLIFLPMALLTLLAGTCLQVEKWVDPKTGQSTRRIKGPDSLLRAVRTLINRSSVNAIAVVARFPDDDIQYVDDYREGTVA</sequence>
<comment type="caution">
    <text evidence="1">The sequence shown here is derived from an EMBL/GenBank/DDBJ whole genome shotgun (WGS) entry which is preliminary data.</text>
</comment>
<dbReference type="Proteomes" id="UP000828048">
    <property type="component" value="Chromosome 2"/>
</dbReference>
<evidence type="ECO:0000313" key="2">
    <source>
        <dbReference type="Proteomes" id="UP000828048"/>
    </source>
</evidence>
<evidence type="ECO:0000313" key="1">
    <source>
        <dbReference type="EMBL" id="KAH7833198.1"/>
    </source>
</evidence>
<name>A0ACB7WXK5_9ERIC</name>
<keyword evidence="2" id="KW-1185">Reference proteome</keyword>
<protein>
    <submittedName>
        <fullName evidence="1">Uncharacterized protein</fullName>
    </submittedName>
</protein>
<organism evidence="1 2">
    <name type="scientific">Vaccinium darrowii</name>
    <dbReference type="NCBI Taxonomy" id="229202"/>
    <lineage>
        <taxon>Eukaryota</taxon>
        <taxon>Viridiplantae</taxon>
        <taxon>Streptophyta</taxon>
        <taxon>Embryophyta</taxon>
        <taxon>Tracheophyta</taxon>
        <taxon>Spermatophyta</taxon>
        <taxon>Magnoliopsida</taxon>
        <taxon>eudicotyledons</taxon>
        <taxon>Gunneridae</taxon>
        <taxon>Pentapetalae</taxon>
        <taxon>asterids</taxon>
        <taxon>Ericales</taxon>
        <taxon>Ericaceae</taxon>
        <taxon>Vaccinioideae</taxon>
        <taxon>Vaccinieae</taxon>
        <taxon>Vaccinium</taxon>
    </lineage>
</organism>